<dbReference type="Pfam" id="PF07833">
    <property type="entry name" value="Cu_amine_oxidN1"/>
    <property type="match status" value="1"/>
</dbReference>
<dbReference type="Gene3D" id="3.30.457.10">
    <property type="entry name" value="Copper amine oxidase-like, N-terminal domain"/>
    <property type="match status" value="1"/>
</dbReference>
<dbReference type="Proteomes" id="UP000601171">
    <property type="component" value="Unassembled WGS sequence"/>
</dbReference>
<dbReference type="InterPro" id="IPR012854">
    <property type="entry name" value="Cu_amine_oxidase-like_N"/>
</dbReference>
<gene>
    <name evidence="3" type="ORF">H8707_02220</name>
</gene>
<evidence type="ECO:0000259" key="2">
    <source>
        <dbReference type="Pfam" id="PF07833"/>
    </source>
</evidence>
<dbReference type="RefSeq" id="WP_262428528.1">
    <property type="nucleotide sequence ID" value="NZ_JACRTG010000007.1"/>
</dbReference>
<name>A0A926ET97_9FIRM</name>
<dbReference type="SUPFAM" id="SSF55383">
    <property type="entry name" value="Copper amine oxidase, domain N"/>
    <property type="match status" value="2"/>
</dbReference>
<comment type="caution">
    <text evidence="3">The sequence shown here is derived from an EMBL/GenBank/DDBJ whole genome shotgun (WGS) entry which is preliminary data.</text>
</comment>
<evidence type="ECO:0000313" key="3">
    <source>
        <dbReference type="EMBL" id="MBC8587057.1"/>
    </source>
</evidence>
<organism evidence="3 4">
    <name type="scientific">Paratissierella segnis</name>
    <dbReference type="NCBI Taxonomy" id="2763679"/>
    <lineage>
        <taxon>Bacteria</taxon>
        <taxon>Bacillati</taxon>
        <taxon>Bacillota</taxon>
        <taxon>Tissierellia</taxon>
        <taxon>Tissierellales</taxon>
        <taxon>Tissierellaceae</taxon>
        <taxon>Paratissierella</taxon>
    </lineage>
</organism>
<evidence type="ECO:0000313" key="4">
    <source>
        <dbReference type="Proteomes" id="UP000601171"/>
    </source>
</evidence>
<sequence>MIKSKIKNIIVLGICFAALASTASLGAEDIKTIKEKSIVPITYHENQITKEDKNVAIQIDDQWIKLKAEPFIEKGHTLMPIFEVADALDVEVEWDDKKGILKINTLNTTIELDINKDIAKIIKNTEGTPEEGTIRLDVKPKIVDDDIFVPGRFIAETLGDDVDWDNSLRAMIIRTKSIVYINSKYNFEFKLPESWKGYTIVNDEWLGNYMNQSQDDDHEIGPMISIRYPQWTAENPRQDIPIMVFTIDQWNLVQNEKLGVGAAPIPPKELGRNNKYVFALPARYNFSFLLGYEEVEDILENEPLKPIE</sequence>
<feature type="signal peptide" evidence="1">
    <location>
        <begin position="1"/>
        <end position="26"/>
    </location>
</feature>
<dbReference type="AlphaFoldDB" id="A0A926ET97"/>
<accession>A0A926ET97</accession>
<dbReference type="InterPro" id="IPR036582">
    <property type="entry name" value="Mao_N_sf"/>
</dbReference>
<evidence type="ECO:0000256" key="1">
    <source>
        <dbReference type="SAM" id="SignalP"/>
    </source>
</evidence>
<feature type="domain" description="Copper amine oxidase-like N-terminal" evidence="2">
    <location>
        <begin position="59"/>
        <end position="173"/>
    </location>
</feature>
<keyword evidence="1" id="KW-0732">Signal</keyword>
<keyword evidence="4" id="KW-1185">Reference proteome</keyword>
<protein>
    <recommendedName>
        <fullName evidence="2">Copper amine oxidase-like N-terminal domain-containing protein</fullName>
    </recommendedName>
</protein>
<feature type="chain" id="PRO_5037112663" description="Copper amine oxidase-like N-terminal domain-containing protein" evidence="1">
    <location>
        <begin position="27"/>
        <end position="308"/>
    </location>
</feature>
<proteinExistence type="predicted"/>
<reference evidence="3" key="1">
    <citation type="submission" date="2020-08" db="EMBL/GenBank/DDBJ databases">
        <title>Genome public.</title>
        <authorList>
            <person name="Liu C."/>
            <person name="Sun Q."/>
        </authorList>
    </citation>
    <scope>NUCLEOTIDE SEQUENCE</scope>
    <source>
        <strain evidence="3">BX21</strain>
    </source>
</reference>
<dbReference type="EMBL" id="JACRTG010000007">
    <property type="protein sequence ID" value="MBC8587057.1"/>
    <property type="molecule type" value="Genomic_DNA"/>
</dbReference>